<keyword evidence="3" id="KW-0679">Respiratory chain</keyword>
<protein>
    <recommendedName>
        <fullName evidence="10">NADH-ubiquinone oxidoreductase 12 kDa subunit</fullName>
    </recommendedName>
</protein>
<evidence type="ECO:0000256" key="7">
    <source>
        <dbReference type="ARBA" id="ARBA00023136"/>
    </source>
</evidence>
<dbReference type="InterPro" id="IPR039993">
    <property type="entry name" value="NDUFB10"/>
</dbReference>
<proteinExistence type="predicted"/>
<evidence type="ECO:0000256" key="5">
    <source>
        <dbReference type="ARBA" id="ARBA00022982"/>
    </source>
</evidence>
<dbReference type="EMBL" id="OZ037952">
    <property type="protein sequence ID" value="CAL1716793.1"/>
    <property type="molecule type" value="Genomic_DNA"/>
</dbReference>
<keyword evidence="7" id="KW-0472">Membrane</keyword>
<dbReference type="Proteomes" id="UP001497453">
    <property type="component" value="Chromosome 9"/>
</dbReference>
<evidence type="ECO:0000256" key="2">
    <source>
        <dbReference type="ARBA" id="ARBA00022448"/>
    </source>
</evidence>
<name>A0ABP1E9V3_9APHY</name>
<evidence type="ECO:0000256" key="6">
    <source>
        <dbReference type="ARBA" id="ARBA00023128"/>
    </source>
</evidence>
<evidence type="ECO:0000256" key="3">
    <source>
        <dbReference type="ARBA" id="ARBA00022660"/>
    </source>
</evidence>
<dbReference type="PANTHER" id="PTHR13094:SF1">
    <property type="entry name" value="NADH DEHYDROGENASE [UBIQUINONE] 1 BETA SUBCOMPLEX SUBUNIT 10"/>
    <property type="match status" value="1"/>
</dbReference>
<keyword evidence="2" id="KW-0813">Transport</keyword>
<keyword evidence="5" id="KW-0249">Electron transport</keyword>
<keyword evidence="6" id="KW-0496">Mitochondrion</keyword>
<evidence type="ECO:0000256" key="4">
    <source>
        <dbReference type="ARBA" id="ARBA00022792"/>
    </source>
</evidence>
<reference evidence="9" key="1">
    <citation type="submission" date="2024-04" db="EMBL/GenBank/DDBJ databases">
        <authorList>
            <person name="Shaw F."/>
            <person name="Minotto A."/>
        </authorList>
    </citation>
    <scope>NUCLEOTIDE SEQUENCE [LARGE SCALE GENOMIC DNA]</scope>
</reference>
<gene>
    <name evidence="8" type="ORF">GFSPODELE1_LOCUS10915</name>
</gene>
<organism evidence="8 9">
    <name type="scientific">Somion occarium</name>
    <dbReference type="NCBI Taxonomy" id="3059160"/>
    <lineage>
        <taxon>Eukaryota</taxon>
        <taxon>Fungi</taxon>
        <taxon>Dikarya</taxon>
        <taxon>Basidiomycota</taxon>
        <taxon>Agaricomycotina</taxon>
        <taxon>Agaricomycetes</taxon>
        <taxon>Polyporales</taxon>
        <taxon>Cerrenaceae</taxon>
        <taxon>Somion</taxon>
    </lineage>
</organism>
<evidence type="ECO:0008006" key="10">
    <source>
        <dbReference type="Google" id="ProtNLM"/>
    </source>
</evidence>
<keyword evidence="4" id="KW-0999">Mitochondrion inner membrane</keyword>
<evidence type="ECO:0000256" key="1">
    <source>
        <dbReference type="ARBA" id="ARBA00004443"/>
    </source>
</evidence>
<sequence>MPVDEARLAELQRQLKQRDEIIRESWVKTMEARIVRDNLQKCYRIEGVNHLESCKHLADRYITMIKENRVKGYKHIDV</sequence>
<evidence type="ECO:0000313" key="8">
    <source>
        <dbReference type="EMBL" id="CAL1716793.1"/>
    </source>
</evidence>
<evidence type="ECO:0000313" key="9">
    <source>
        <dbReference type="Proteomes" id="UP001497453"/>
    </source>
</evidence>
<accession>A0ABP1E9V3</accession>
<dbReference type="PANTHER" id="PTHR13094">
    <property type="entry name" value="NADH-UBIQUINONE OXIDOREDUCTASE PDSW SUBUNIT"/>
    <property type="match status" value="1"/>
</dbReference>
<comment type="subcellular location">
    <subcellularLocation>
        <location evidence="1">Mitochondrion inner membrane</location>
        <topology evidence="1">Peripheral membrane protein</topology>
        <orientation evidence="1">Matrix side</orientation>
    </subcellularLocation>
</comment>
<keyword evidence="9" id="KW-1185">Reference proteome</keyword>